<accession>A0AAP0I2R5</accession>
<protein>
    <submittedName>
        <fullName evidence="1">Uncharacterized protein</fullName>
    </submittedName>
</protein>
<comment type="caution">
    <text evidence="1">The sequence shown here is derived from an EMBL/GenBank/DDBJ whole genome shotgun (WGS) entry which is preliminary data.</text>
</comment>
<evidence type="ECO:0000313" key="2">
    <source>
        <dbReference type="Proteomes" id="UP001419268"/>
    </source>
</evidence>
<proteinExistence type="predicted"/>
<dbReference type="EMBL" id="JBBNAG010000009">
    <property type="protein sequence ID" value="KAK9105674.1"/>
    <property type="molecule type" value="Genomic_DNA"/>
</dbReference>
<name>A0AAP0I2R5_9MAGN</name>
<dbReference type="Proteomes" id="UP001419268">
    <property type="component" value="Unassembled WGS sequence"/>
</dbReference>
<reference evidence="1 2" key="1">
    <citation type="submission" date="2024-01" db="EMBL/GenBank/DDBJ databases">
        <title>Genome assemblies of Stephania.</title>
        <authorList>
            <person name="Yang L."/>
        </authorList>
    </citation>
    <scope>NUCLEOTIDE SEQUENCE [LARGE SCALE GENOMIC DNA]</scope>
    <source>
        <strain evidence="1">JXDWG</strain>
        <tissue evidence="1">Leaf</tissue>
    </source>
</reference>
<gene>
    <name evidence="1" type="ORF">Scep_022518</name>
</gene>
<dbReference type="AlphaFoldDB" id="A0AAP0I2R5"/>
<organism evidence="1 2">
    <name type="scientific">Stephania cephalantha</name>
    <dbReference type="NCBI Taxonomy" id="152367"/>
    <lineage>
        <taxon>Eukaryota</taxon>
        <taxon>Viridiplantae</taxon>
        <taxon>Streptophyta</taxon>
        <taxon>Embryophyta</taxon>
        <taxon>Tracheophyta</taxon>
        <taxon>Spermatophyta</taxon>
        <taxon>Magnoliopsida</taxon>
        <taxon>Ranunculales</taxon>
        <taxon>Menispermaceae</taxon>
        <taxon>Menispermoideae</taxon>
        <taxon>Cissampelideae</taxon>
        <taxon>Stephania</taxon>
    </lineage>
</organism>
<evidence type="ECO:0000313" key="1">
    <source>
        <dbReference type="EMBL" id="KAK9105674.1"/>
    </source>
</evidence>
<keyword evidence="2" id="KW-1185">Reference proteome</keyword>
<sequence>MGIIEMIHLFGMDPGDGAVGVAPLGEYGVANGVDGGGVEGEGGLVAGQQSHQMLVGRRVVEPPLEVRCKEALHRVYVAASQCLIQGFHNPYVRRLQIRRNLFEVGQL</sequence>